<dbReference type="Pfam" id="PF00069">
    <property type="entry name" value="Pkinase"/>
    <property type="match status" value="1"/>
</dbReference>
<keyword evidence="2" id="KW-0808">Transferase</keyword>
<gene>
    <name evidence="9" type="primary">PLK2_1</name>
    <name evidence="9" type="ORF">EC957_001837</name>
</gene>
<evidence type="ECO:0000313" key="9">
    <source>
        <dbReference type="EMBL" id="KAF9542544.1"/>
    </source>
</evidence>
<dbReference type="PROSITE" id="PS00107">
    <property type="entry name" value="PROTEIN_KINASE_ATP"/>
    <property type="match status" value="1"/>
</dbReference>
<evidence type="ECO:0000256" key="2">
    <source>
        <dbReference type="ARBA" id="ARBA00022679"/>
    </source>
</evidence>
<evidence type="ECO:0000256" key="5">
    <source>
        <dbReference type="ARBA" id="ARBA00022840"/>
    </source>
</evidence>
<evidence type="ECO:0000256" key="6">
    <source>
        <dbReference type="PROSITE-ProRule" id="PRU10141"/>
    </source>
</evidence>
<keyword evidence="1" id="KW-0723">Serine/threonine-protein kinase</keyword>
<keyword evidence="10" id="KW-1185">Reference proteome</keyword>
<feature type="domain" description="Protein kinase" evidence="8">
    <location>
        <begin position="218"/>
        <end position="466"/>
    </location>
</feature>
<evidence type="ECO:0000256" key="1">
    <source>
        <dbReference type="ARBA" id="ARBA00022527"/>
    </source>
</evidence>
<evidence type="ECO:0000259" key="8">
    <source>
        <dbReference type="PROSITE" id="PS50011"/>
    </source>
</evidence>
<protein>
    <submittedName>
        <fullName evidence="9">Serine/threonine-protein kinase plk2</fullName>
    </submittedName>
</protein>
<dbReference type="GO" id="GO:0005634">
    <property type="term" value="C:nucleus"/>
    <property type="evidence" value="ECO:0007669"/>
    <property type="project" value="TreeGrafter"/>
</dbReference>
<sequence length="584" mass="64971">MDNSSSSLTDPSVPVDLFDITHAMPPSINHNSTLTNLPYIINPLGAIHNMQLPVFHNPIPINLPLPASIIDYICLMEPPPILTNHNVTTAIPNNAALPGALIAETNGNWITHVPSNTVLRLPYHQPYFNQGGTDNAIAQEVDYNNEPSTSIALNAIGPYSVAGLTIPTGHTYVPLTHRHPQVNTHDQATATFTTRSDQELAPMFLKKVFVDSVSCEAYAESEYLGGGTFGAVYEVVDRFGKISALKAPKRPAKPEIIQREIDLLKAVKGCTNVVEFLSEVNDPKEGRCLRFEMCFHRDFLQLLVKRGALTRPEVLYFGRQILEGLHAIHSKGIIHRDMKPENILVASGMTLKIADFGWGLRKPKKGKNSLPVTGRAGSLGYAAPESFFNGEHDFPLDIFATGIIFIYIMTGRKPNIADESTVYPPSKEYFKSMPTTEYGQHFLQRALVIDPRKRASTDELLHHAFLRVAYCPETLSESAFDFPPTFQNDDKRPAEEDSGIDSSRQEKKVRVTDAQEKTETDQEWSTEDMEEELADFKKAKLACIREFIAVKKKTLALGEWRTALKNKYGSDLDLRVQSSGGTEH</sequence>
<proteinExistence type="predicted"/>
<dbReference type="AlphaFoldDB" id="A0A9P6F5A8"/>
<dbReference type="PROSITE" id="PS50011">
    <property type="entry name" value="PROTEIN_KINASE_DOM"/>
    <property type="match status" value="1"/>
</dbReference>
<dbReference type="SUPFAM" id="SSF56112">
    <property type="entry name" value="Protein kinase-like (PK-like)"/>
    <property type="match status" value="1"/>
</dbReference>
<keyword evidence="3 6" id="KW-0547">Nucleotide-binding</keyword>
<organism evidence="9 10">
    <name type="scientific">Mortierella hygrophila</name>
    <dbReference type="NCBI Taxonomy" id="979708"/>
    <lineage>
        <taxon>Eukaryota</taxon>
        <taxon>Fungi</taxon>
        <taxon>Fungi incertae sedis</taxon>
        <taxon>Mucoromycota</taxon>
        <taxon>Mortierellomycotina</taxon>
        <taxon>Mortierellomycetes</taxon>
        <taxon>Mortierellales</taxon>
        <taxon>Mortierellaceae</taxon>
        <taxon>Mortierella</taxon>
    </lineage>
</organism>
<name>A0A9P6F5A8_9FUNG</name>
<dbReference type="Gene3D" id="1.10.510.10">
    <property type="entry name" value="Transferase(Phosphotransferase) domain 1"/>
    <property type="match status" value="1"/>
</dbReference>
<accession>A0A9P6F5A8</accession>
<comment type="caution">
    <text evidence="9">The sequence shown here is derived from an EMBL/GenBank/DDBJ whole genome shotgun (WGS) entry which is preliminary data.</text>
</comment>
<dbReference type="PANTHER" id="PTHR24345:SF0">
    <property type="entry name" value="CELL CYCLE SERINE_THREONINE-PROTEIN KINASE CDC5_MSD2"/>
    <property type="match status" value="1"/>
</dbReference>
<reference evidence="9" key="1">
    <citation type="journal article" date="2020" name="Fungal Divers.">
        <title>Resolving the Mortierellaceae phylogeny through synthesis of multi-gene phylogenetics and phylogenomics.</title>
        <authorList>
            <person name="Vandepol N."/>
            <person name="Liber J."/>
            <person name="Desiro A."/>
            <person name="Na H."/>
            <person name="Kennedy M."/>
            <person name="Barry K."/>
            <person name="Grigoriev I.V."/>
            <person name="Miller A.N."/>
            <person name="O'Donnell K."/>
            <person name="Stajich J.E."/>
            <person name="Bonito G."/>
        </authorList>
    </citation>
    <scope>NUCLEOTIDE SEQUENCE</scope>
    <source>
        <strain evidence="9">NRRL 2591</strain>
    </source>
</reference>
<dbReference type="EMBL" id="JAAAXW010000135">
    <property type="protein sequence ID" value="KAF9542544.1"/>
    <property type="molecule type" value="Genomic_DNA"/>
</dbReference>
<dbReference type="GO" id="GO:0004674">
    <property type="term" value="F:protein serine/threonine kinase activity"/>
    <property type="evidence" value="ECO:0007669"/>
    <property type="project" value="UniProtKB-KW"/>
</dbReference>
<dbReference type="PANTHER" id="PTHR24345">
    <property type="entry name" value="SERINE/THREONINE-PROTEIN KINASE PLK"/>
    <property type="match status" value="1"/>
</dbReference>
<feature type="compositionally biased region" description="Basic and acidic residues" evidence="7">
    <location>
        <begin position="503"/>
        <end position="520"/>
    </location>
</feature>
<dbReference type="GO" id="GO:0005524">
    <property type="term" value="F:ATP binding"/>
    <property type="evidence" value="ECO:0007669"/>
    <property type="project" value="UniProtKB-UniRule"/>
</dbReference>
<keyword evidence="5 6" id="KW-0067">ATP-binding</keyword>
<dbReference type="Proteomes" id="UP000723463">
    <property type="component" value="Unassembled WGS sequence"/>
</dbReference>
<dbReference type="PROSITE" id="PS00108">
    <property type="entry name" value="PROTEIN_KINASE_ST"/>
    <property type="match status" value="1"/>
</dbReference>
<evidence type="ECO:0000256" key="3">
    <source>
        <dbReference type="ARBA" id="ARBA00022741"/>
    </source>
</evidence>
<evidence type="ECO:0000313" key="10">
    <source>
        <dbReference type="Proteomes" id="UP000723463"/>
    </source>
</evidence>
<feature type="region of interest" description="Disordered" evidence="7">
    <location>
        <begin position="482"/>
        <end position="528"/>
    </location>
</feature>
<feature type="binding site" evidence="6">
    <location>
        <position position="253"/>
    </location>
    <ligand>
        <name>ATP</name>
        <dbReference type="ChEBI" id="CHEBI:30616"/>
    </ligand>
</feature>
<dbReference type="InterPro" id="IPR011009">
    <property type="entry name" value="Kinase-like_dom_sf"/>
</dbReference>
<evidence type="ECO:0000256" key="7">
    <source>
        <dbReference type="SAM" id="MobiDB-lite"/>
    </source>
</evidence>
<keyword evidence="4 9" id="KW-0418">Kinase</keyword>
<dbReference type="InterPro" id="IPR008271">
    <property type="entry name" value="Ser/Thr_kinase_AS"/>
</dbReference>
<dbReference type="InterPro" id="IPR017441">
    <property type="entry name" value="Protein_kinase_ATP_BS"/>
</dbReference>
<dbReference type="InterPro" id="IPR000719">
    <property type="entry name" value="Prot_kinase_dom"/>
</dbReference>
<dbReference type="SMART" id="SM00220">
    <property type="entry name" value="S_TKc"/>
    <property type="match status" value="1"/>
</dbReference>
<evidence type="ECO:0000256" key="4">
    <source>
        <dbReference type="ARBA" id="ARBA00022777"/>
    </source>
</evidence>